<proteinExistence type="predicted"/>
<comment type="caution">
    <text evidence="1">The sequence shown here is derived from an EMBL/GenBank/DDBJ whole genome shotgun (WGS) entry which is preliminary data.</text>
</comment>
<dbReference type="AlphaFoldDB" id="A5ZYK5"/>
<organism evidence="1 2">
    <name type="scientific">Blautia obeum ATCC 29174</name>
    <dbReference type="NCBI Taxonomy" id="411459"/>
    <lineage>
        <taxon>Bacteria</taxon>
        <taxon>Bacillati</taxon>
        <taxon>Bacillota</taxon>
        <taxon>Clostridia</taxon>
        <taxon>Lachnospirales</taxon>
        <taxon>Lachnospiraceae</taxon>
        <taxon>Blautia</taxon>
    </lineage>
</organism>
<dbReference type="EMBL" id="AAVO02000037">
    <property type="protein sequence ID" value="EDM85321.1"/>
    <property type="molecule type" value="Genomic_DNA"/>
</dbReference>
<evidence type="ECO:0000313" key="2">
    <source>
        <dbReference type="Proteomes" id="UP000006002"/>
    </source>
</evidence>
<reference evidence="1 2" key="1">
    <citation type="submission" date="2007-03" db="EMBL/GenBank/DDBJ databases">
        <authorList>
            <person name="Fulton L."/>
            <person name="Clifton S."/>
            <person name="Fulton B."/>
            <person name="Xu J."/>
            <person name="Minx P."/>
            <person name="Pepin K.H."/>
            <person name="Johnson M."/>
            <person name="Thiruvilangam P."/>
            <person name="Bhonagiri V."/>
            <person name="Nash W.E."/>
            <person name="Mardis E.R."/>
            <person name="Wilson R.K."/>
        </authorList>
    </citation>
    <scope>NUCLEOTIDE SEQUENCE [LARGE SCALE GENOMIC DNA]</scope>
    <source>
        <strain evidence="1 2">ATCC 29174</strain>
    </source>
</reference>
<evidence type="ECO:0000313" key="1">
    <source>
        <dbReference type="EMBL" id="EDM85321.1"/>
    </source>
</evidence>
<reference evidence="1 2" key="2">
    <citation type="submission" date="2007-04" db="EMBL/GenBank/DDBJ databases">
        <title>Draft genome sequence of Ruminococcus obeum (ATCC 29174).</title>
        <authorList>
            <person name="Sudarsanam P."/>
            <person name="Ley R."/>
            <person name="Guruge J."/>
            <person name="Turnbaugh P.J."/>
            <person name="Mahowald M."/>
            <person name="Liep D."/>
            <person name="Gordon J."/>
        </authorList>
    </citation>
    <scope>NUCLEOTIDE SEQUENCE [LARGE SCALE GENOMIC DNA]</scope>
    <source>
        <strain evidence="1 2">ATCC 29174</strain>
    </source>
</reference>
<protein>
    <submittedName>
        <fullName evidence="1">Uncharacterized protein</fullName>
    </submittedName>
</protein>
<accession>A5ZYK5</accession>
<dbReference type="Proteomes" id="UP000006002">
    <property type="component" value="Unassembled WGS sequence"/>
</dbReference>
<sequence length="117" mass="13659">MTGNRRRIIMKKVRECFHMLITAVICLMVSMVPGKNVTAAIVENNVASEILSTREKHMADRFTQSVMDKMRSLWISSYLKRNRMWKKLFFWLQGPGDRKTKTVSLLYRNKKTVFGSA</sequence>
<gene>
    <name evidence="1" type="ORF">RUMOBE_04115</name>
</gene>
<name>A5ZYK5_9FIRM</name>
<dbReference type="HOGENOM" id="CLU_2080192_0_0_9"/>